<evidence type="ECO:0000256" key="1">
    <source>
        <dbReference type="SAM" id="Phobius"/>
    </source>
</evidence>
<keyword evidence="1" id="KW-0812">Transmembrane</keyword>
<dbReference type="EMBL" id="BATA01000048">
    <property type="protein sequence ID" value="GAD53108.1"/>
    <property type="molecule type" value="Genomic_DNA"/>
</dbReference>
<dbReference type="OrthoDB" id="270764at2157"/>
<evidence type="ECO:0008006" key="4">
    <source>
        <dbReference type="Google" id="ProtNLM"/>
    </source>
</evidence>
<reference evidence="2 3" key="1">
    <citation type="submission" date="2013-09" db="EMBL/GenBank/DDBJ databases">
        <title>Whole genome sequencing of Halarchaeum acidiphilum strain MH1-52-1.</title>
        <authorList>
            <person name="Shimane Y."/>
            <person name="Minegishi H."/>
            <person name="Nishi S."/>
            <person name="Echigo A."/>
            <person name="Shuto A."/>
            <person name="Konishi M."/>
            <person name="Ito T."/>
            <person name="Ohkuma M."/>
            <person name="Ohta Y."/>
            <person name="Nagano Y."/>
            <person name="Tsubouchi T."/>
            <person name="Mori K."/>
            <person name="Usui K."/>
            <person name="Kamekura M."/>
            <person name="Usami R."/>
            <person name="Takaki Y."/>
            <person name="Hatada Y."/>
        </authorList>
    </citation>
    <scope>NUCLEOTIDE SEQUENCE [LARGE SCALE GENOMIC DNA]</scope>
    <source>
        <strain evidence="2 3">JCM 16109</strain>
    </source>
</reference>
<keyword evidence="1" id="KW-1133">Transmembrane helix</keyword>
<feature type="transmembrane region" description="Helical" evidence="1">
    <location>
        <begin position="222"/>
        <end position="242"/>
    </location>
</feature>
<keyword evidence="3" id="KW-1185">Reference proteome</keyword>
<organism evidence="2 3">
    <name type="scientific">Halarchaeum acidiphilum MH1-52-1</name>
    <dbReference type="NCBI Taxonomy" id="1261545"/>
    <lineage>
        <taxon>Archaea</taxon>
        <taxon>Methanobacteriati</taxon>
        <taxon>Methanobacteriota</taxon>
        <taxon>Stenosarchaea group</taxon>
        <taxon>Halobacteria</taxon>
        <taxon>Halobacteriales</taxon>
        <taxon>Halobacteriaceae</taxon>
    </lineage>
</organism>
<dbReference type="Proteomes" id="UP000016986">
    <property type="component" value="Unassembled WGS sequence"/>
</dbReference>
<dbReference type="AlphaFoldDB" id="U3AEA7"/>
<name>U3AEA7_9EURY</name>
<evidence type="ECO:0000313" key="3">
    <source>
        <dbReference type="Proteomes" id="UP000016986"/>
    </source>
</evidence>
<dbReference type="eggNOG" id="arCOG04474">
    <property type="taxonomic scope" value="Archaea"/>
</dbReference>
<accession>U3AEA7</accession>
<gene>
    <name evidence="2" type="ORF">MBEHAL_1868</name>
</gene>
<dbReference type="Pfam" id="PF17231">
    <property type="entry name" value="DUF5305"/>
    <property type="match status" value="1"/>
</dbReference>
<comment type="caution">
    <text evidence="2">The sequence shown here is derived from an EMBL/GenBank/DDBJ whole genome shotgun (WGS) entry which is preliminary data.</text>
</comment>
<dbReference type="RefSeq" id="WP_021780421.1">
    <property type="nucleotide sequence ID" value="NZ_BATA01000048.1"/>
</dbReference>
<proteinExistence type="predicted"/>
<dbReference type="InterPro" id="IPR035185">
    <property type="entry name" value="DUF5305"/>
</dbReference>
<sequence>MLAKRGPAVALAFAVLAAAAFGAAAWTATHPPTVDVTDRENVQTAALGVTGRATVTGNGSLHDPGTALDDPVVYPRTAPVLHLTVRTTSANASFERVAQNASLVYTATRSGETFWTRTVPLGAGNATDTTTASTPVSIDTERVRDRLATYRREAGDTGTVDVAVRVTSTYRVAGYAGTLSTSGPLSFGEDWYDVETEGATREHDRAVARTVTVPSTRLVPPWALGGAGVACALAALLVFYWYRAWRTSAPRLAETVHRHRYDEWISTGRVPATSDLPLVETATLEDLVDIAIDAGLRVIHDPDRGRYVVVTPGARYRYDERDESHERDGTE</sequence>
<keyword evidence="1" id="KW-0472">Membrane</keyword>
<evidence type="ECO:0000313" key="2">
    <source>
        <dbReference type="EMBL" id="GAD53108.1"/>
    </source>
</evidence>
<protein>
    <recommendedName>
        <fullName evidence="4">DUF5305 domain-containing protein</fullName>
    </recommendedName>
</protein>